<dbReference type="Pfam" id="PF09779">
    <property type="entry name" value="Ima1_N"/>
    <property type="match status" value="1"/>
</dbReference>
<dbReference type="AlphaFoldDB" id="A0AAV9IPA4"/>
<reference evidence="8 9" key="1">
    <citation type="submission" date="2022-07" db="EMBL/GenBank/DDBJ databases">
        <title>Genome-wide signatures of adaptation to extreme environments.</title>
        <authorList>
            <person name="Cho C.H."/>
            <person name="Yoon H.S."/>
        </authorList>
    </citation>
    <scope>NUCLEOTIDE SEQUENCE [LARGE SCALE GENOMIC DNA]</scope>
    <source>
        <strain evidence="8 9">108.79 E11</strain>
    </source>
</reference>
<keyword evidence="3 6" id="KW-1133">Transmembrane helix</keyword>
<evidence type="ECO:0000259" key="7">
    <source>
        <dbReference type="Pfam" id="PF09779"/>
    </source>
</evidence>
<keyword evidence="9" id="KW-1185">Reference proteome</keyword>
<feature type="transmembrane region" description="Helical" evidence="6">
    <location>
        <begin position="419"/>
        <end position="437"/>
    </location>
</feature>
<accession>A0AAV9IPA4</accession>
<feature type="transmembrane region" description="Helical" evidence="6">
    <location>
        <begin position="525"/>
        <end position="542"/>
    </location>
</feature>
<evidence type="ECO:0000313" key="9">
    <source>
        <dbReference type="Proteomes" id="UP001300502"/>
    </source>
</evidence>
<feature type="domain" description="Ima1 N-terminal" evidence="7">
    <location>
        <begin position="18"/>
        <end position="135"/>
    </location>
</feature>
<dbReference type="GO" id="GO:0005637">
    <property type="term" value="C:nuclear inner membrane"/>
    <property type="evidence" value="ECO:0007669"/>
    <property type="project" value="UniProtKB-SubCell"/>
</dbReference>
<evidence type="ECO:0000256" key="6">
    <source>
        <dbReference type="SAM" id="Phobius"/>
    </source>
</evidence>
<evidence type="ECO:0000256" key="2">
    <source>
        <dbReference type="ARBA" id="ARBA00022692"/>
    </source>
</evidence>
<dbReference type="EMBL" id="JANCYU010000075">
    <property type="protein sequence ID" value="KAK4529064.1"/>
    <property type="molecule type" value="Genomic_DNA"/>
</dbReference>
<keyword evidence="4 6" id="KW-0472">Membrane</keyword>
<feature type="transmembrane region" description="Helical" evidence="6">
    <location>
        <begin position="279"/>
        <end position="296"/>
    </location>
</feature>
<keyword evidence="5" id="KW-0539">Nucleus</keyword>
<sequence length="543" mass="63500">MKQWWRLLQSGHASNVLYCHFCQRKTAIDSNSLICPDCGQYNGLEDNQLENSQDAPFGSKRFCVPLKENSHRPRSNLLCLECTQKQELWRKAIANLSSWNECNSNDEMQLTDYEKQELERIQQTYGLCRFCEAIVRQRLSWIDQQLSNQRLNLYMARSSHVKTTEAVQENSCKKHLPSSAWLVGWITAGGLFCFLLAACVGWNIFCTRLPTKVCLLQDGLHLLSTQAVGTILWWFMRLAIIYSIYKSIRSKLFYPYLFCYCTVSSFLLCRNWLRFFSSFRWIYEGWIGGLYILLWTKRNATNTTTARNKSPNQSLDTSHVTDRLYQLPRALSTLSLNDDDDSCSQDNQSMNDQEIASGSSSTLVGWNNRCDPISTFYNHRLISLCRRWKSRLYRYQKATLLVLFFGLRILRYLYLSFSIIEWVFAVTSWMVLFLLWLHPCVQLVHCYQQIVYQTAYNPFDSRLCQQWKHPLRNSFLVSLFHCGWLAYFMLTLAWRDILPWVEMAGFHIFSLGPFTAIFSTVFQEYGIRIGILVAIGMGFWVVS</sequence>
<proteinExistence type="predicted"/>
<comment type="subcellular location">
    <subcellularLocation>
        <location evidence="1">Nucleus inner membrane</location>
        <topology evidence="1">Multi-pass membrane protein</topology>
    </subcellularLocation>
</comment>
<feature type="transmembrane region" description="Helical" evidence="6">
    <location>
        <begin position="475"/>
        <end position="494"/>
    </location>
</feature>
<feature type="transmembrane region" description="Helical" evidence="6">
    <location>
        <begin position="395"/>
        <end position="413"/>
    </location>
</feature>
<evidence type="ECO:0000256" key="3">
    <source>
        <dbReference type="ARBA" id="ARBA00022989"/>
    </source>
</evidence>
<protein>
    <recommendedName>
        <fullName evidence="7">Ima1 N-terminal domain-containing protein</fullName>
    </recommendedName>
</protein>
<organism evidence="8 9">
    <name type="scientific">Galdieria yellowstonensis</name>
    <dbReference type="NCBI Taxonomy" id="3028027"/>
    <lineage>
        <taxon>Eukaryota</taxon>
        <taxon>Rhodophyta</taxon>
        <taxon>Bangiophyceae</taxon>
        <taxon>Galdieriales</taxon>
        <taxon>Galdieriaceae</taxon>
        <taxon>Galdieria</taxon>
    </lineage>
</organism>
<dbReference type="Proteomes" id="UP001300502">
    <property type="component" value="Unassembled WGS sequence"/>
</dbReference>
<feature type="transmembrane region" description="Helical" evidence="6">
    <location>
        <begin position="225"/>
        <end position="245"/>
    </location>
</feature>
<feature type="transmembrane region" description="Helical" evidence="6">
    <location>
        <begin position="180"/>
        <end position="205"/>
    </location>
</feature>
<evidence type="ECO:0000256" key="4">
    <source>
        <dbReference type="ARBA" id="ARBA00023136"/>
    </source>
</evidence>
<comment type="caution">
    <text evidence="8">The sequence shown here is derived from an EMBL/GenBank/DDBJ whole genome shotgun (WGS) entry which is preliminary data.</text>
</comment>
<dbReference type="InterPro" id="IPR018617">
    <property type="entry name" value="Ima1_N"/>
</dbReference>
<evidence type="ECO:0000256" key="1">
    <source>
        <dbReference type="ARBA" id="ARBA00004473"/>
    </source>
</evidence>
<name>A0AAV9IPA4_9RHOD</name>
<feature type="transmembrane region" description="Helical" evidence="6">
    <location>
        <begin position="500"/>
        <end position="518"/>
    </location>
</feature>
<gene>
    <name evidence="8" type="ORF">GAYE_SCF7681MG7014</name>
</gene>
<evidence type="ECO:0000313" key="8">
    <source>
        <dbReference type="EMBL" id="KAK4529064.1"/>
    </source>
</evidence>
<feature type="transmembrane region" description="Helical" evidence="6">
    <location>
        <begin position="252"/>
        <end position="273"/>
    </location>
</feature>
<keyword evidence="2 6" id="KW-0812">Transmembrane</keyword>
<evidence type="ECO:0000256" key="5">
    <source>
        <dbReference type="ARBA" id="ARBA00023242"/>
    </source>
</evidence>